<keyword evidence="7 8" id="KW-0472">Membrane</keyword>
<evidence type="ECO:0000259" key="9">
    <source>
        <dbReference type="Pfam" id="PF00924"/>
    </source>
</evidence>
<evidence type="ECO:0000256" key="7">
    <source>
        <dbReference type="ARBA" id="ARBA00023136"/>
    </source>
</evidence>
<proteinExistence type="inferred from homology"/>
<dbReference type="EMBL" id="MGBG01000007">
    <property type="protein sequence ID" value="OGK66442.1"/>
    <property type="molecule type" value="Genomic_DNA"/>
</dbReference>
<evidence type="ECO:0000256" key="6">
    <source>
        <dbReference type="ARBA" id="ARBA00022989"/>
    </source>
</evidence>
<evidence type="ECO:0000256" key="4">
    <source>
        <dbReference type="ARBA" id="ARBA00022475"/>
    </source>
</evidence>
<dbReference type="SUPFAM" id="SSF50182">
    <property type="entry name" value="Sm-like ribonucleoproteins"/>
    <property type="match status" value="1"/>
</dbReference>
<dbReference type="InterPro" id="IPR010920">
    <property type="entry name" value="LSM_dom_sf"/>
</dbReference>
<dbReference type="SUPFAM" id="SSF82861">
    <property type="entry name" value="Mechanosensitive channel protein MscS (YggB), transmembrane region"/>
    <property type="match status" value="1"/>
</dbReference>
<dbReference type="Proteomes" id="UP000178450">
    <property type="component" value="Unassembled WGS sequence"/>
</dbReference>
<dbReference type="InterPro" id="IPR011014">
    <property type="entry name" value="MscS_channel_TM-2"/>
</dbReference>
<reference evidence="10 11" key="1">
    <citation type="journal article" date="2016" name="Nat. Commun.">
        <title>Thousands of microbial genomes shed light on interconnected biogeochemical processes in an aquifer system.</title>
        <authorList>
            <person name="Anantharaman K."/>
            <person name="Brown C.T."/>
            <person name="Hug L.A."/>
            <person name="Sharon I."/>
            <person name="Castelle C.J."/>
            <person name="Probst A.J."/>
            <person name="Thomas B.C."/>
            <person name="Singh A."/>
            <person name="Wilkins M.J."/>
            <person name="Karaoz U."/>
            <person name="Brodie E.L."/>
            <person name="Williams K.H."/>
            <person name="Hubbard S.S."/>
            <person name="Banfield J.F."/>
        </authorList>
    </citation>
    <scope>NUCLEOTIDE SEQUENCE [LARGE SCALE GENOMIC DNA]</scope>
</reference>
<feature type="domain" description="Mechanosensitive ion channel MscS" evidence="9">
    <location>
        <begin position="90"/>
        <end position="146"/>
    </location>
</feature>
<keyword evidence="4" id="KW-1003">Cell membrane</keyword>
<dbReference type="AlphaFoldDB" id="A0A1F7KF05"/>
<dbReference type="InterPro" id="IPR045276">
    <property type="entry name" value="YbiO_bact"/>
</dbReference>
<dbReference type="GO" id="GO:0008381">
    <property type="term" value="F:mechanosensitive monoatomic ion channel activity"/>
    <property type="evidence" value="ECO:0007669"/>
    <property type="project" value="InterPro"/>
</dbReference>
<comment type="similarity">
    <text evidence="3">Belongs to the MscS (TC 1.A.23) family.</text>
</comment>
<evidence type="ECO:0000313" key="11">
    <source>
        <dbReference type="Proteomes" id="UP000178450"/>
    </source>
</evidence>
<feature type="transmembrane region" description="Helical" evidence="8">
    <location>
        <begin position="43"/>
        <end position="64"/>
    </location>
</feature>
<dbReference type="PANTHER" id="PTHR30460">
    <property type="entry name" value="MODERATE CONDUCTANCE MECHANOSENSITIVE CHANNEL YBIO"/>
    <property type="match status" value="1"/>
</dbReference>
<keyword evidence="5 8" id="KW-0812">Transmembrane</keyword>
<dbReference type="Pfam" id="PF00924">
    <property type="entry name" value="MS_channel_2nd"/>
    <property type="match status" value="1"/>
</dbReference>
<name>A0A1F7KF05_9BACT</name>
<evidence type="ECO:0000256" key="3">
    <source>
        <dbReference type="ARBA" id="ARBA00008017"/>
    </source>
</evidence>
<evidence type="ECO:0000256" key="2">
    <source>
        <dbReference type="ARBA" id="ARBA00004236"/>
    </source>
</evidence>
<dbReference type="InterPro" id="IPR006685">
    <property type="entry name" value="MscS_channel_2nd"/>
</dbReference>
<dbReference type="GO" id="GO:0005886">
    <property type="term" value="C:plasma membrane"/>
    <property type="evidence" value="ECO:0007669"/>
    <property type="project" value="UniProtKB-SubCell"/>
</dbReference>
<dbReference type="PANTHER" id="PTHR30460:SF0">
    <property type="entry name" value="MODERATE CONDUCTANCE MECHANOSENSITIVE CHANNEL YBIO"/>
    <property type="match status" value="1"/>
</dbReference>
<organism evidence="10 11">
    <name type="scientific">Candidatus Roizmanbacteria bacterium RIFOXYA1_FULL_41_12</name>
    <dbReference type="NCBI Taxonomy" id="1802082"/>
    <lineage>
        <taxon>Bacteria</taxon>
        <taxon>Candidatus Roizmaniibacteriota</taxon>
    </lineage>
</organism>
<dbReference type="InterPro" id="IPR023408">
    <property type="entry name" value="MscS_beta-dom_sf"/>
</dbReference>
<comment type="subcellular location">
    <subcellularLocation>
        <location evidence="2">Cell membrane</location>
    </subcellularLocation>
    <subcellularLocation>
        <location evidence="1">Membrane</location>
        <topology evidence="1">Multi-pass membrane protein</topology>
    </subcellularLocation>
</comment>
<dbReference type="Gene3D" id="2.30.30.60">
    <property type="match status" value="1"/>
</dbReference>
<protein>
    <recommendedName>
        <fullName evidence="9">Mechanosensitive ion channel MscS domain-containing protein</fullName>
    </recommendedName>
</protein>
<evidence type="ECO:0000313" key="10">
    <source>
        <dbReference type="EMBL" id="OGK66442.1"/>
    </source>
</evidence>
<feature type="transmembrane region" description="Helical" evidence="8">
    <location>
        <begin position="6"/>
        <end position="22"/>
    </location>
</feature>
<gene>
    <name evidence="10" type="ORF">A2209_01675</name>
</gene>
<accession>A0A1F7KF05</accession>
<comment type="caution">
    <text evidence="10">The sequence shown here is derived from an EMBL/GenBank/DDBJ whole genome shotgun (WGS) entry which is preliminary data.</text>
</comment>
<keyword evidence="6 8" id="KW-1133">Transmembrane helix</keyword>
<dbReference type="Gene3D" id="1.10.287.1260">
    <property type="match status" value="1"/>
</dbReference>
<evidence type="ECO:0000256" key="5">
    <source>
        <dbReference type="ARBA" id="ARBA00022692"/>
    </source>
</evidence>
<feature type="transmembrane region" description="Helical" evidence="8">
    <location>
        <begin position="76"/>
        <end position="101"/>
    </location>
</feature>
<evidence type="ECO:0000256" key="1">
    <source>
        <dbReference type="ARBA" id="ARBA00004141"/>
    </source>
</evidence>
<evidence type="ECO:0000256" key="8">
    <source>
        <dbReference type="SAM" id="Phobius"/>
    </source>
</evidence>
<sequence length="154" mass="17182">MEDKILKLLIILVSSYVIAKIAPKFILLPKSRQTSKAKTVIDFLRQAVAVVVYFLAAMAILNLFEVDVTPYLLSSSIVGFAIGFGAQSFFKDIIAGIYLLLEPEFKINRFITIDKYAGTVKKVTLKSTYLETEKGDLYIIPNGEIKIIQVKKSA</sequence>